<organism evidence="1 2">
    <name type="scientific">Romanomermis culicivorax</name>
    <name type="common">Nematode worm</name>
    <dbReference type="NCBI Taxonomy" id="13658"/>
    <lineage>
        <taxon>Eukaryota</taxon>
        <taxon>Metazoa</taxon>
        <taxon>Ecdysozoa</taxon>
        <taxon>Nematoda</taxon>
        <taxon>Enoplea</taxon>
        <taxon>Dorylaimia</taxon>
        <taxon>Mermithida</taxon>
        <taxon>Mermithoidea</taxon>
        <taxon>Mermithidae</taxon>
        <taxon>Romanomermis</taxon>
    </lineage>
</organism>
<proteinExistence type="predicted"/>
<evidence type="ECO:0000313" key="2">
    <source>
        <dbReference type="WBParaSite" id="nRc.2.0.1.t16615-RA"/>
    </source>
</evidence>
<protein>
    <submittedName>
        <fullName evidence="2">Uncharacterized protein</fullName>
    </submittedName>
</protein>
<dbReference type="WBParaSite" id="nRc.2.0.1.t16615-RA">
    <property type="protein sequence ID" value="nRc.2.0.1.t16615-RA"/>
    <property type="gene ID" value="nRc.2.0.1.g16615"/>
</dbReference>
<accession>A0A915IRX0</accession>
<sequence length="61" mass="7337">LGETFSNHVVSTKRLPPLHEDYHKDLRTEPKTFVSCRKPTKFSEKFRENDKAEVLEEKYHY</sequence>
<reference evidence="2" key="1">
    <citation type="submission" date="2022-11" db="UniProtKB">
        <authorList>
            <consortium name="WormBaseParasite"/>
        </authorList>
    </citation>
    <scope>IDENTIFICATION</scope>
</reference>
<dbReference type="Proteomes" id="UP000887565">
    <property type="component" value="Unplaced"/>
</dbReference>
<evidence type="ECO:0000313" key="1">
    <source>
        <dbReference type="Proteomes" id="UP000887565"/>
    </source>
</evidence>
<dbReference type="AlphaFoldDB" id="A0A915IRX0"/>
<keyword evidence="1" id="KW-1185">Reference proteome</keyword>
<name>A0A915IRX0_ROMCU</name>